<gene>
    <name evidence="4" type="primary">LOC111815366</name>
</gene>
<proteinExistence type="predicted"/>
<evidence type="ECO:0000256" key="1">
    <source>
        <dbReference type="SAM" id="MobiDB-lite"/>
    </source>
</evidence>
<dbReference type="AlphaFoldDB" id="A0A6P6E0H0"/>
<organism evidence="3 4">
    <name type="scientific">Octodon degus</name>
    <name type="common">Degu</name>
    <name type="synonym">Sciurus degus</name>
    <dbReference type="NCBI Taxonomy" id="10160"/>
    <lineage>
        <taxon>Eukaryota</taxon>
        <taxon>Metazoa</taxon>
        <taxon>Chordata</taxon>
        <taxon>Craniata</taxon>
        <taxon>Vertebrata</taxon>
        <taxon>Euteleostomi</taxon>
        <taxon>Mammalia</taxon>
        <taxon>Eutheria</taxon>
        <taxon>Euarchontoglires</taxon>
        <taxon>Glires</taxon>
        <taxon>Rodentia</taxon>
        <taxon>Hystricomorpha</taxon>
        <taxon>Octodontidae</taxon>
        <taxon>Octodon</taxon>
    </lineage>
</organism>
<dbReference type="RefSeq" id="XP_023565736.1">
    <property type="nucleotide sequence ID" value="XM_023709968.1"/>
</dbReference>
<feature type="compositionally biased region" description="Basic residues" evidence="1">
    <location>
        <begin position="35"/>
        <end position="50"/>
    </location>
</feature>
<evidence type="ECO:0000313" key="3">
    <source>
        <dbReference type="Proteomes" id="UP000515203"/>
    </source>
</evidence>
<evidence type="ECO:0000313" key="4">
    <source>
        <dbReference type="RefSeq" id="XP_023565736.1"/>
    </source>
</evidence>
<keyword evidence="2" id="KW-0472">Membrane</keyword>
<protein>
    <submittedName>
        <fullName evidence="4">Uncharacterized protein LOC111815366 isoform X1</fullName>
    </submittedName>
</protein>
<dbReference type="GeneID" id="111815366"/>
<reference evidence="4" key="1">
    <citation type="submission" date="2025-08" db="UniProtKB">
        <authorList>
            <consortium name="RefSeq"/>
        </authorList>
    </citation>
    <scope>IDENTIFICATION</scope>
</reference>
<dbReference type="Proteomes" id="UP000515203">
    <property type="component" value="Unplaced"/>
</dbReference>
<keyword evidence="2" id="KW-1133">Transmembrane helix</keyword>
<keyword evidence="2" id="KW-0812">Transmembrane</keyword>
<accession>A0A6P6E0H0</accession>
<sequence>MRGTVRHGSKIQKQSQQMKRNKIYYHHDHHQPDHHQHHQHQHQHPGLRRRLPKNPLPHLHNNNLVYKFRERRAVNAIVGECEGEAKDVLFKEKEKKRDCNSAWTIFSKNPDLEQLLYMFYMFSDLLIWFFNLYIC</sequence>
<dbReference type="InParanoid" id="A0A6P6E0H0"/>
<evidence type="ECO:0000256" key="2">
    <source>
        <dbReference type="SAM" id="Phobius"/>
    </source>
</evidence>
<name>A0A6P6E0H0_OCTDE</name>
<feature type="region of interest" description="Disordered" evidence="1">
    <location>
        <begin position="29"/>
        <end position="50"/>
    </location>
</feature>
<feature type="transmembrane region" description="Helical" evidence="2">
    <location>
        <begin position="115"/>
        <end position="134"/>
    </location>
</feature>
<keyword evidence="3" id="KW-1185">Reference proteome</keyword>